<organism evidence="1 2">
    <name type="scientific">Ceraceosorus bombacis</name>
    <dbReference type="NCBI Taxonomy" id="401625"/>
    <lineage>
        <taxon>Eukaryota</taxon>
        <taxon>Fungi</taxon>
        <taxon>Dikarya</taxon>
        <taxon>Basidiomycota</taxon>
        <taxon>Ustilaginomycotina</taxon>
        <taxon>Exobasidiomycetes</taxon>
        <taxon>Ceraceosorales</taxon>
        <taxon>Ceraceosoraceae</taxon>
        <taxon>Ceraceosorus</taxon>
    </lineage>
</organism>
<evidence type="ECO:0000313" key="2">
    <source>
        <dbReference type="Proteomes" id="UP000054845"/>
    </source>
</evidence>
<accession>A0A0N7LBC9</accession>
<sequence>MRTGVAQSCQVVTSPLSHERASTGVFRSVAQLHKSASTMGGRSAFALRLTDDIDRTCSKQR</sequence>
<protein>
    <submittedName>
        <fullName evidence="1">Uncharacterized protein</fullName>
    </submittedName>
</protein>
<dbReference type="AlphaFoldDB" id="A0A0N7LBC9"/>
<keyword evidence="2" id="KW-1185">Reference proteome</keyword>
<reference evidence="1 2" key="1">
    <citation type="submission" date="2014-09" db="EMBL/GenBank/DDBJ databases">
        <authorList>
            <person name="Magalhaes I.L.F."/>
            <person name="Oliveira U."/>
            <person name="Santos F.R."/>
            <person name="Vidigal T.H.D.A."/>
            <person name="Brescovit A.D."/>
            <person name="Santos A.J."/>
        </authorList>
    </citation>
    <scope>NUCLEOTIDE SEQUENCE [LARGE SCALE GENOMIC DNA]</scope>
</reference>
<dbReference type="Proteomes" id="UP000054845">
    <property type="component" value="Unassembled WGS sequence"/>
</dbReference>
<dbReference type="EMBL" id="CCYA01000276">
    <property type="protein sequence ID" value="CEH19034.1"/>
    <property type="molecule type" value="Genomic_DNA"/>
</dbReference>
<proteinExistence type="predicted"/>
<evidence type="ECO:0000313" key="1">
    <source>
        <dbReference type="EMBL" id="CEH19034.1"/>
    </source>
</evidence>
<dbReference type="OrthoDB" id="10522278at2759"/>
<name>A0A0N7LBC9_9BASI</name>